<dbReference type="EMBL" id="BPQB01000071">
    <property type="protein sequence ID" value="GJE97376.1"/>
    <property type="molecule type" value="Genomic_DNA"/>
</dbReference>
<dbReference type="OrthoDB" id="3246048at2759"/>
<proteinExistence type="predicted"/>
<name>A0A9P3LJB6_9APHY</name>
<evidence type="ECO:0000313" key="3">
    <source>
        <dbReference type="EMBL" id="GJE97376.1"/>
    </source>
</evidence>
<evidence type="ECO:0000259" key="2">
    <source>
        <dbReference type="Pfam" id="PF17667"/>
    </source>
</evidence>
<dbReference type="InterPro" id="IPR040976">
    <property type="entry name" value="Pkinase_fungal"/>
</dbReference>
<feature type="region of interest" description="Disordered" evidence="1">
    <location>
        <begin position="571"/>
        <end position="612"/>
    </location>
</feature>
<gene>
    <name evidence="3" type="ORF">PsYK624_135920</name>
</gene>
<dbReference type="PANTHER" id="PTHR38248:SF2">
    <property type="entry name" value="FUNK1 11"/>
    <property type="match status" value="1"/>
</dbReference>
<protein>
    <recommendedName>
        <fullName evidence="2">Fungal-type protein kinase domain-containing protein</fullName>
    </recommendedName>
</protein>
<reference evidence="3 4" key="1">
    <citation type="submission" date="2021-08" db="EMBL/GenBank/DDBJ databases">
        <title>Draft Genome Sequence of Phanerochaete sordida strain YK-624.</title>
        <authorList>
            <person name="Mori T."/>
            <person name="Dohra H."/>
            <person name="Suzuki T."/>
            <person name="Kawagishi H."/>
            <person name="Hirai H."/>
        </authorList>
    </citation>
    <scope>NUCLEOTIDE SEQUENCE [LARGE SCALE GENOMIC DNA]</scope>
    <source>
        <strain evidence="3 4">YK-624</strain>
    </source>
</reference>
<evidence type="ECO:0000313" key="4">
    <source>
        <dbReference type="Proteomes" id="UP000703269"/>
    </source>
</evidence>
<feature type="compositionally biased region" description="Low complexity" evidence="1">
    <location>
        <begin position="597"/>
        <end position="608"/>
    </location>
</feature>
<dbReference type="AlphaFoldDB" id="A0A9P3LJB6"/>
<organism evidence="3 4">
    <name type="scientific">Phanerochaete sordida</name>
    <dbReference type="NCBI Taxonomy" id="48140"/>
    <lineage>
        <taxon>Eukaryota</taxon>
        <taxon>Fungi</taxon>
        <taxon>Dikarya</taxon>
        <taxon>Basidiomycota</taxon>
        <taxon>Agaricomycotina</taxon>
        <taxon>Agaricomycetes</taxon>
        <taxon>Polyporales</taxon>
        <taxon>Phanerochaetaceae</taxon>
        <taxon>Phanerochaete</taxon>
    </lineage>
</organism>
<comment type="caution">
    <text evidence="3">The sequence shown here is derived from an EMBL/GenBank/DDBJ whole genome shotgun (WGS) entry which is preliminary data.</text>
</comment>
<keyword evidence="4" id="KW-1185">Reference proteome</keyword>
<dbReference type="InterPro" id="IPR011009">
    <property type="entry name" value="Kinase-like_dom_sf"/>
</dbReference>
<dbReference type="PANTHER" id="PTHR38248">
    <property type="entry name" value="FUNK1 6"/>
    <property type="match status" value="1"/>
</dbReference>
<dbReference type="Gene3D" id="1.10.510.10">
    <property type="entry name" value="Transferase(Phosphotransferase) domain 1"/>
    <property type="match status" value="1"/>
</dbReference>
<dbReference type="Proteomes" id="UP000703269">
    <property type="component" value="Unassembled WGS sequence"/>
</dbReference>
<evidence type="ECO:0000256" key="1">
    <source>
        <dbReference type="SAM" id="MobiDB-lite"/>
    </source>
</evidence>
<feature type="compositionally biased region" description="Basic and acidic residues" evidence="1">
    <location>
        <begin position="571"/>
        <end position="589"/>
    </location>
</feature>
<dbReference type="SUPFAM" id="SSF56112">
    <property type="entry name" value="Protein kinase-like (PK-like)"/>
    <property type="match status" value="1"/>
</dbReference>
<dbReference type="Pfam" id="PF17667">
    <property type="entry name" value="Pkinase_fungal"/>
    <property type="match status" value="1"/>
</dbReference>
<accession>A0A9P3LJB6</accession>
<sequence length="876" mass="99801">MCNPLKRRRDAMATPCECYIKQPSGCWGPNSSPAPWLQLPKRKVISEPSDVLTQQHRAVVLDDLQETVYQADWQWFQQAVLPSPRMNLDMPAIIADLKKKGTLTTVQGEHRWSDFATCAPTLCADKEDAVFCVLPKIFASIRAASKYRSRWETKFLCAPREVPISATRDSNSMPDGYFLMNDADAKHPRWIDVATPAEFKKSDTVETRSQNASQILWSLTHILREDARRRFVIGFTIENTHMRLWVANRSDVLVSLPINFVTDVEKVIDFVVRISSARTDELGFDDSIVWRNKLTNDASPQYDIRVDKKWYRTQRLISNIGAEAILGRGTRVWEVRELDKKGGTEVGPALVLKDSWVDASRDREAVILKNIRRSAKNDIHRAVFDNYLLQVKEHSGSWDVCSGRRRRVDNTRLTLFRRPLPTHLPAMAVKKYPKEDQTVNAENPPRGGTPGVMKEISERRRFHAKVHHRVIFTQVGKTVMEAETLDNAFSALSDIVTVLKVMHQCGWVHRDVSAGNVLVVDGQGILADVEYAKHQSDHRTHEIKTGTAFFMAVEVDLHKYLHARAVKNSEVARTEENAEGVDERTERKLAMRKAKKTQAQSQSQATASHPQQLAELPKIGTMPFRHNPLHDLESLLWLAFYIVLCSIMEKWDSRVSDEQWASYALSRRTLAAKLFNDLLFRHWLVSGGVLDPELKQLHPTLHVICDKVKQCLEDLSDLYLSAEQRQIQAALHRARQLTHSGAAISKEIIPEPIPYDEALNARLYTKIEDAFDALAEEDQYWADHQHSIAFKPRTTLLSDQQREMITLLQAASGKAPLPTIAEEAGAEADDERPAKRNRPSAFEVEDLGNMMRRSKLQRHAMINRETVSANTAYDWM</sequence>
<feature type="domain" description="Fungal-type protein kinase" evidence="2">
    <location>
        <begin position="175"/>
        <end position="643"/>
    </location>
</feature>